<comment type="caution">
    <text evidence="1">The sequence shown here is derived from an EMBL/GenBank/DDBJ whole genome shotgun (WGS) entry which is preliminary data.</text>
</comment>
<accession>A0ABY2KRP1</accession>
<sequence>MPDPAPVTTSVRDQEDTDFICRRAEAKKRGLYEATPGVVVYQHDMAGNLGNVTTRTKVLERTRSMPLVSERYPARAARLGKSCLRHCAALW</sequence>
<protein>
    <submittedName>
        <fullName evidence="1">Uncharacterized protein</fullName>
    </submittedName>
</protein>
<dbReference type="EMBL" id="RPEM01000004">
    <property type="protein sequence ID" value="TGD43919.1"/>
    <property type="molecule type" value="Genomic_DNA"/>
</dbReference>
<keyword evidence="2" id="KW-1185">Reference proteome</keyword>
<organism evidence="1 2">
    <name type="scientific">Pseudotabrizicola sediminis</name>
    <dbReference type="NCBI Taxonomy" id="2486418"/>
    <lineage>
        <taxon>Bacteria</taxon>
        <taxon>Pseudomonadati</taxon>
        <taxon>Pseudomonadota</taxon>
        <taxon>Alphaproteobacteria</taxon>
        <taxon>Rhodobacterales</taxon>
        <taxon>Paracoccaceae</taxon>
        <taxon>Pseudotabrizicola</taxon>
    </lineage>
</organism>
<reference evidence="1 2" key="1">
    <citation type="submission" date="2018-11" db="EMBL/GenBank/DDBJ databases">
        <title>Tabrizicola sp. isolated from sediment of alpine lake.</title>
        <authorList>
            <person name="Liu Z."/>
        </authorList>
    </citation>
    <scope>NUCLEOTIDE SEQUENCE [LARGE SCALE GENOMIC DNA]</scope>
    <source>
        <strain evidence="1 2">DRYC-M-16</strain>
    </source>
</reference>
<name>A0ABY2KRP1_9RHOB</name>
<proteinExistence type="predicted"/>
<dbReference type="Proteomes" id="UP000297741">
    <property type="component" value="Unassembled WGS sequence"/>
</dbReference>
<evidence type="ECO:0000313" key="1">
    <source>
        <dbReference type="EMBL" id="TGD43919.1"/>
    </source>
</evidence>
<gene>
    <name evidence="1" type="ORF">EEB11_08100</name>
</gene>
<evidence type="ECO:0000313" key="2">
    <source>
        <dbReference type="Proteomes" id="UP000297741"/>
    </source>
</evidence>